<sequence>MLQLAHVLAALPGAGLQWRVEEFEGFGPAVGALPAADRERLFDGDHRFASWEALTSFAAGLEQTIWCTLVGARDGRDEITVIAFDSSEWEVRVPDELAGAVRAVLEG</sequence>
<dbReference type="KEGG" id="led:BBK82_20955"/>
<reference evidence="1 2" key="1">
    <citation type="submission" date="2016-07" db="EMBL/GenBank/DDBJ databases">
        <title>Complete genome sequence of the Lentzea guizhouensis DHS C013.</title>
        <authorList>
            <person name="Cao C."/>
        </authorList>
    </citation>
    <scope>NUCLEOTIDE SEQUENCE [LARGE SCALE GENOMIC DNA]</scope>
    <source>
        <strain evidence="1 2">DHS C013</strain>
    </source>
</reference>
<organism evidence="1 2">
    <name type="scientific">Lentzea guizhouensis</name>
    <dbReference type="NCBI Taxonomy" id="1586287"/>
    <lineage>
        <taxon>Bacteria</taxon>
        <taxon>Bacillati</taxon>
        <taxon>Actinomycetota</taxon>
        <taxon>Actinomycetes</taxon>
        <taxon>Pseudonocardiales</taxon>
        <taxon>Pseudonocardiaceae</taxon>
        <taxon>Lentzea</taxon>
    </lineage>
</organism>
<dbReference type="EMBL" id="CP016793">
    <property type="protein sequence ID" value="ANZ38164.1"/>
    <property type="molecule type" value="Genomic_DNA"/>
</dbReference>
<protein>
    <submittedName>
        <fullName evidence="1">Uncharacterized protein</fullName>
    </submittedName>
</protein>
<dbReference type="Proteomes" id="UP000093053">
    <property type="component" value="Chromosome"/>
</dbReference>
<gene>
    <name evidence="1" type="ORF">BBK82_20955</name>
</gene>
<name>A0A1B2HKB4_9PSEU</name>
<evidence type="ECO:0000313" key="2">
    <source>
        <dbReference type="Proteomes" id="UP000093053"/>
    </source>
</evidence>
<evidence type="ECO:0000313" key="1">
    <source>
        <dbReference type="EMBL" id="ANZ38164.1"/>
    </source>
</evidence>
<keyword evidence="2" id="KW-1185">Reference proteome</keyword>
<accession>A0A1B2HKB4</accession>
<proteinExistence type="predicted"/>
<dbReference type="AlphaFoldDB" id="A0A1B2HKB4"/>